<evidence type="ECO:0000313" key="11">
    <source>
        <dbReference type="Proteomes" id="UP000194440"/>
    </source>
</evidence>
<sequence length="371" mass="41169">MMTDCSGCASASGCSSAATSASTQTTQGSGAPATLPATAQLQRRRRWFQAVFFAVFLLAPALNLLRFDLTETQLWVLGFRWSLGIDAFLRGDATAVQTAWSIVWRGILPVLALVTAFLTVAYHFGRLYCGWLCPHFSLVETLNDLLHRATGKLSVWDKSPTPRPGRTADKRWWPVFLVACMVFGFVWAITLLTYLLPPTLVWGNLVHGPLTPNQARFLVVGTLVFTLEFTLARHLFCRYGCAVGLFQSLAWMANPKGMVVSFARERARECKTCEVMPPSRLRRLPPEGAHADLGAARQSAGPRGSACDHACPMRLNPRNIKRMMFACVQCGQCLTACDTTQTAQGRTPTLEWKVGLDAVRETLRQRREEQR</sequence>
<keyword evidence="11" id="KW-1185">Reference proteome</keyword>
<proteinExistence type="predicted"/>
<evidence type="ECO:0000256" key="1">
    <source>
        <dbReference type="ARBA" id="ARBA00022448"/>
    </source>
</evidence>
<feature type="transmembrane region" description="Helical" evidence="7">
    <location>
        <begin position="215"/>
        <end position="236"/>
    </location>
</feature>
<dbReference type="GO" id="GO:0046872">
    <property type="term" value="F:metal ion binding"/>
    <property type="evidence" value="ECO:0007669"/>
    <property type="project" value="UniProtKB-KW"/>
</dbReference>
<keyword evidence="8" id="KW-0732">Signal</keyword>
<dbReference type="GO" id="GO:0005886">
    <property type="term" value="C:plasma membrane"/>
    <property type="evidence" value="ECO:0007669"/>
    <property type="project" value="TreeGrafter"/>
</dbReference>
<dbReference type="InterPro" id="IPR017896">
    <property type="entry name" value="4Fe4S_Fe-S-bd"/>
</dbReference>
<dbReference type="KEGG" id="acip:CBP36_16120"/>
<protein>
    <submittedName>
        <fullName evidence="10">4Fe-4S binding protein</fullName>
    </submittedName>
</protein>
<dbReference type="GO" id="GO:0051539">
    <property type="term" value="F:4 iron, 4 sulfur cluster binding"/>
    <property type="evidence" value="ECO:0007669"/>
    <property type="project" value="UniProtKB-KW"/>
</dbReference>
<keyword evidence="1" id="KW-0813">Transport</keyword>
<dbReference type="EMBL" id="CP021366">
    <property type="protein sequence ID" value="ART60140.1"/>
    <property type="molecule type" value="Genomic_DNA"/>
</dbReference>
<feature type="transmembrane region" description="Helical" evidence="7">
    <location>
        <begin position="102"/>
        <end position="122"/>
    </location>
</feature>
<evidence type="ECO:0000256" key="6">
    <source>
        <dbReference type="ARBA" id="ARBA00023014"/>
    </source>
</evidence>
<feature type="chain" id="PRO_5012715205" evidence="8">
    <location>
        <begin position="21"/>
        <end position="371"/>
    </location>
</feature>
<evidence type="ECO:0000256" key="8">
    <source>
        <dbReference type="SAM" id="SignalP"/>
    </source>
</evidence>
<evidence type="ECO:0000259" key="9">
    <source>
        <dbReference type="Pfam" id="PF12801"/>
    </source>
</evidence>
<reference evidence="10" key="1">
    <citation type="submission" date="2017-05" db="EMBL/GenBank/DDBJ databases">
        <title>Polyphasic characterization of four soil-derived phenanthrene-degrading Acidovorax strains and proposal of Acidovorax phenanthrenivorans sp. nov.</title>
        <authorList>
            <person name="Singleton D."/>
            <person name="Lee J."/>
            <person name="Dickey A.N."/>
            <person name="Stroud A."/>
            <person name="Scholl E.H."/>
            <person name="Wright F.A."/>
            <person name="Aitken M.D."/>
        </authorList>
    </citation>
    <scope>NUCLEOTIDE SEQUENCE</scope>
    <source>
        <strain evidence="10">P4</strain>
    </source>
</reference>
<keyword evidence="2" id="KW-0004">4Fe-4S</keyword>
<feature type="domain" description="4Fe-4S ferredoxin-type" evidence="9">
    <location>
        <begin position="109"/>
        <end position="151"/>
    </location>
</feature>
<keyword evidence="7" id="KW-1133">Transmembrane helix</keyword>
<dbReference type="InterPro" id="IPR051684">
    <property type="entry name" value="Electron_Trans/Redox"/>
</dbReference>
<keyword evidence="7" id="KW-0812">Transmembrane</keyword>
<feature type="domain" description="4Fe-4S ferredoxin-type" evidence="9">
    <location>
        <begin position="220"/>
        <end position="250"/>
    </location>
</feature>
<dbReference type="PANTHER" id="PTHR30176:SF3">
    <property type="entry name" value="FERREDOXIN-TYPE PROTEIN NAPH"/>
    <property type="match status" value="1"/>
</dbReference>
<dbReference type="Proteomes" id="UP000194440">
    <property type="component" value="Chromosome"/>
</dbReference>
<dbReference type="PANTHER" id="PTHR30176">
    <property type="entry name" value="FERREDOXIN-TYPE PROTEIN NAPH"/>
    <property type="match status" value="1"/>
</dbReference>
<evidence type="ECO:0000256" key="3">
    <source>
        <dbReference type="ARBA" id="ARBA00022723"/>
    </source>
</evidence>
<dbReference type="AlphaFoldDB" id="A0A240UGK1"/>
<keyword evidence="3" id="KW-0479">Metal-binding</keyword>
<dbReference type="OrthoDB" id="9806398at2"/>
<keyword evidence="4" id="KW-0249">Electron transport</keyword>
<name>A0A240UGK1_9BURK</name>
<accession>A0A240UGK1</accession>
<evidence type="ECO:0000256" key="2">
    <source>
        <dbReference type="ARBA" id="ARBA00022485"/>
    </source>
</evidence>
<gene>
    <name evidence="10" type="ORF">CBP36_16120</name>
</gene>
<evidence type="ECO:0000256" key="4">
    <source>
        <dbReference type="ARBA" id="ARBA00022982"/>
    </source>
</evidence>
<organism evidence="10 11">
    <name type="scientific">Acidovorax carolinensis</name>
    <dbReference type="NCBI Taxonomy" id="553814"/>
    <lineage>
        <taxon>Bacteria</taxon>
        <taxon>Pseudomonadati</taxon>
        <taxon>Pseudomonadota</taxon>
        <taxon>Betaproteobacteria</taxon>
        <taxon>Burkholderiales</taxon>
        <taxon>Comamonadaceae</taxon>
        <taxon>Acidovorax</taxon>
    </lineage>
</organism>
<dbReference type="Pfam" id="PF12801">
    <property type="entry name" value="Fer4_5"/>
    <property type="match status" value="2"/>
</dbReference>
<evidence type="ECO:0000256" key="5">
    <source>
        <dbReference type="ARBA" id="ARBA00023004"/>
    </source>
</evidence>
<keyword evidence="6" id="KW-0411">Iron-sulfur</keyword>
<evidence type="ECO:0000313" key="10">
    <source>
        <dbReference type="EMBL" id="ART60140.1"/>
    </source>
</evidence>
<keyword evidence="5" id="KW-0408">Iron</keyword>
<feature type="signal peptide" evidence="8">
    <location>
        <begin position="1"/>
        <end position="20"/>
    </location>
</feature>
<keyword evidence="7" id="KW-0472">Membrane</keyword>
<feature type="transmembrane region" description="Helical" evidence="7">
    <location>
        <begin position="172"/>
        <end position="195"/>
    </location>
</feature>
<evidence type="ECO:0000256" key="7">
    <source>
        <dbReference type="SAM" id="Phobius"/>
    </source>
</evidence>
<feature type="transmembrane region" description="Helical" evidence="7">
    <location>
        <begin position="47"/>
        <end position="65"/>
    </location>
</feature>